<protein>
    <submittedName>
        <fullName evidence="2">Uncharacterized protein</fullName>
    </submittedName>
</protein>
<feature type="compositionally biased region" description="Low complexity" evidence="1">
    <location>
        <begin position="65"/>
        <end position="82"/>
    </location>
</feature>
<keyword evidence="3" id="KW-1185">Reference proteome</keyword>
<dbReference type="Proteomes" id="UP000050424">
    <property type="component" value="Unassembled WGS sequence"/>
</dbReference>
<reference evidence="2 3" key="1">
    <citation type="submission" date="2015-09" db="EMBL/GenBank/DDBJ databases">
        <title>Draft genome of a European isolate of the apple canker pathogen Neonectria ditissima.</title>
        <authorList>
            <person name="Gomez-Cortecero A."/>
            <person name="Harrison R.J."/>
            <person name="Armitage A.D."/>
        </authorList>
    </citation>
    <scope>NUCLEOTIDE SEQUENCE [LARGE SCALE GENOMIC DNA]</scope>
    <source>
        <strain evidence="2 3">R09/05</strain>
    </source>
</reference>
<proteinExistence type="predicted"/>
<feature type="compositionally biased region" description="Low complexity" evidence="1">
    <location>
        <begin position="38"/>
        <end position="54"/>
    </location>
</feature>
<feature type="compositionally biased region" description="Basic and acidic residues" evidence="1">
    <location>
        <begin position="8"/>
        <end position="37"/>
    </location>
</feature>
<dbReference type="OrthoDB" id="3902588at2759"/>
<evidence type="ECO:0000256" key="1">
    <source>
        <dbReference type="SAM" id="MobiDB-lite"/>
    </source>
</evidence>
<evidence type="ECO:0000313" key="3">
    <source>
        <dbReference type="Proteomes" id="UP000050424"/>
    </source>
</evidence>
<evidence type="ECO:0000313" key="2">
    <source>
        <dbReference type="EMBL" id="KPM43557.1"/>
    </source>
</evidence>
<organism evidence="2 3">
    <name type="scientific">Neonectria ditissima</name>
    <dbReference type="NCBI Taxonomy" id="78410"/>
    <lineage>
        <taxon>Eukaryota</taxon>
        <taxon>Fungi</taxon>
        <taxon>Dikarya</taxon>
        <taxon>Ascomycota</taxon>
        <taxon>Pezizomycotina</taxon>
        <taxon>Sordariomycetes</taxon>
        <taxon>Hypocreomycetidae</taxon>
        <taxon>Hypocreales</taxon>
        <taxon>Nectriaceae</taxon>
        <taxon>Neonectria</taxon>
    </lineage>
</organism>
<dbReference type="AlphaFoldDB" id="A0A0P7B0T7"/>
<name>A0A0P7B0T7_9HYPO</name>
<feature type="compositionally biased region" description="Polar residues" evidence="1">
    <location>
        <begin position="128"/>
        <end position="139"/>
    </location>
</feature>
<feature type="region of interest" description="Disordered" evidence="1">
    <location>
        <begin position="1"/>
        <end position="144"/>
    </location>
</feature>
<accession>A0A0P7B0T7</accession>
<feature type="compositionally biased region" description="Polar residues" evidence="1">
    <location>
        <begin position="83"/>
        <end position="101"/>
    </location>
</feature>
<sequence length="556" mass="61642">MFDVIWTDPDRELVGEHRAKKEKKREMQQSREKDKSISSRSSMSMLSSRSSTDSPFGFLRSRGLKPSISDKSNSKSKSTVSSGLLTPSILSSRSPLSTDSDAGSYRHSAQADTSSVYSETVPAETSERSSSGPDTSQVVSALGSASYVTKRTEVTWKPRYSDTDCQDVLSEILISSEPDIEQPMTPPSSPRNRSMPLPLLRSDSPVAFIPGLRIPSQPKAPLALTFAPNNPEAWRPPEEWDCVSPESRIADLEQSINEMQISGSNKSPRLSSNFDLLQKEVKRMAAANPEVVLSRLKEVWSTAQDENLYRELEMEKKRWMLSALRHLDPVPQCNTPGDSMADLPSAAASTVLAFNGLVPRSTSSDNNGLPHVGHAALACAVPERSSRLRPLGVSVGILRNVHKSLKQGGSLQMTLIDPLPCAGLGRRMRTWLEEHLLLNLEKNFRCMNPSKLFPGWLGEASLRGRGSTMTSAKFYAVPTSVRYPDGDSDPFVDQARIDEAVRAEVRSLVGRMLWMEVWGAYVTADKWWWEDEGCVEECLELATFWEYKIIEGVKDS</sequence>
<dbReference type="EMBL" id="LKCW01000031">
    <property type="protein sequence ID" value="KPM43557.1"/>
    <property type="molecule type" value="Genomic_DNA"/>
</dbReference>
<gene>
    <name evidence="2" type="ORF">AK830_g2990</name>
</gene>
<comment type="caution">
    <text evidence="2">The sequence shown here is derived from an EMBL/GenBank/DDBJ whole genome shotgun (WGS) entry which is preliminary data.</text>
</comment>